<evidence type="ECO:0000313" key="16">
    <source>
        <dbReference type="Proteomes" id="UP000326759"/>
    </source>
</evidence>
<evidence type="ECO:0000256" key="6">
    <source>
        <dbReference type="ARBA" id="ARBA00022581"/>
    </source>
</evidence>
<dbReference type="PANTHER" id="PTHR16489">
    <property type="entry name" value="GH11727P"/>
    <property type="match status" value="1"/>
</dbReference>
<feature type="region of interest" description="Disordered" evidence="13">
    <location>
        <begin position="1"/>
        <end position="25"/>
    </location>
</feature>
<proteinExistence type="inferred from homology"/>
<dbReference type="GO" id="GO:0019888">
    <property type="term" value="F:protein phosphatase regulator activity"/>
    <property type="evidence" value="ECO:0007669"/>
    <property type="project" value="TreeGrafter"/>
</dbReference>
<dbReference type="GO" id="GO:0005783">
    <property type="term" value="C:endoplasmic reticulum"/>
    <property type="evidence" value="ECO:0007669"/>
    <property type="project" value="TreeGrafter"/>
</dbReference>
<comment type="subunit">
    <text evidence="4">Interacts (via C-terminus) with host PPP1CB.</text>
</comment>
<keyword evidence="10" id="KW-0922">Interferon antiviral system evasion</keyword>
<feature type="domain" description="Protein phosphatase 1 regulatory subunit 15A/B C-terminal" evidence="14">
    <location>
        <begin position="433"/>
        <end position="633"/>
    </location>
</feature>
<sequence>MDWKVTSSPRRHENSVRKKNSFTTEGSELLNQKKVEMLNYKDPMRIAQNMKPGIERSGLSNYGDCVSLAMMNSSSPTVQVQCMRVMATELELAVPYNGNSYQLYCPPSDACFLHEGRNIFIIQDDPELFITSEICDTNKNNIRPKHTMKNHVLNPEAKEFIPFNFREPQPNSKLLSVDVNYPVSVIPNKPMEYINAQDELFPCSDAASEDFKVGINSCSRLSPEQAPLIIESTDSKNKSMSACTCPVSSNLIDREQTTKVNNFASDNEQLLMHALSECLSHCQFPENELKVPMSCTINSESESEFKSCADVMNSDLCKSKPLVNLCRVKEEESCVVEKSICSKNESCDDCEGEEPKSFGDENIEDTRYFCDRNHIKDINKQSSKDQNLESEDDNIVFVACDEETDISDDDDDSEEEESSEDEIAESSAEEESSDEENDKGINESDDDDDITICFTVGNTQESDIESDVKDDSDFENSEQDDVKIDNDYACDLFQVEFNDGEFRIPMDGLGLVLADLLSQTTSCTPDEMVDILNNSNELDDVDSSGFMEEREEILQANRRWNEAIDLNCCSCTPTRVKFSDDVEIYSIDDFCRKGPWEMCARDRMRFQRRIEETESILSPILSLEHRRKILNRLQSMEKI</sequence>
<keyword evidence="7" id="KW-1090">Inhibition of host innate immune response by virus</keyword>
<comment type="similarity">
    <text evidence="2">Belongs to the asfivirus DP71L family.</text>
</comment>
<dbReference type="GO" id="GO:0039502">
    <property type="term" value="P:symbiont-mediated suppression of host type I interferon-mediated signaling pathway"/>
    <property type="evidence" value="ECO:0007669"/>
    <property type="project" value="UniProtKB-KW"/>
</dbReference>
<dbReference type="GO" id="GO:0000164">
    <property type="term" value="C:protein phosphatase type 1 complex"/>
    <property type="evidence" value="ECO:0007669"/>
    <property type="project" value="TreeGrafter"/>
</dbReference>
<comment type="similarity">
    <text evidence="3">Belongs to the PPP1R15 family.</text>
</comment>
<comment type="function">
    <text evidence="1">Interacts with the host phosphatase PP1 catalytic subunit (PPP1CB) and recruits it to dephosphorylate EIF2S1/eIF2alpha and therefore restores the host translation that has been shut-down by the host. Also inhibits the EIF2S1/eIF2alpha-ATF4-DDIT3/CHOP pathway.</text>
</comment>
<evidence type="ECO:0000256" key="12">
    <source>
        <dbReference type="ARBA" id="ARBA00031298"/>
    </source>
</evidence>
<evidence type="ECO:0000256" key="5">
    <source>
        <dbReference type="ARBA" id="ARBA00019072"/>
    </source>
</evidence>
<keyword evidence="8" id="KW-1114">Inhibition of host interferon signaling pathway by virus</keyword>
<dbReference type="InterPro" id="IPR051254">
    <property type="entry name" value="PPP1R15"/>
</dbReference>
<evidence type="ECO:0000256" key="4">
    <source>
        <dbReference type="ARBA" id="ARBA00011204"/>
    </source>
</evidence>
<dbReference type="Pfam" id="PF10488">
    <property type="entry name" value="PP1c_bdg"/>
    <property type="match status" value="1"/>
</dbReference>
<feature type="compositionally biased region" description="Acidic residues" evidence="13">
    <location>
        <begin position="403"/>
        <end position="450"/>
    </location>
</feature>
<dbReference type="GO" id="GO:0051246">
    <property type="term" value="P:regulation of protein metabolic process"/>
    <property type="evidence" value="ECO:0007669"/>
    <property type="project" value="UniProtKB-ARBA"/>
</dbReference>
<organism evidence="15 16">
    <name type="scientific">Armadillidium nasatum</name>
    <dbReference type="NCBI Taxonomy" id="96803"/>
    <lineage>
        <taxon>Eukaryota</taxon>
        <taxon>Metazoa</taxon>
        <taxon>Ecdysozoa</taxon>
        <taxon>Arthropoda</taxon>
        <taxon>Crustacea</taxon>
        <taxon>Multicrustacea</taxon>
        <taxon>Malacostraca</taxon>
        <taxon>Eumalacostraca</taxon>
        <taxon>Peracarida</taxon>
        <taxon>Isopoda</taxon>
        <taxon>Oniscidea</taxon>
        <taxon>Crinocheta</taxon>
        <taxon>Armadillidiidae</taxon>
        <taxon>Armadillidium</taxon>
    </lineage>
</organism>
<evidence type="ECO:0000256" key="1">
    <source>
        <dbReference type="ARBA" id="ARBA00003756"/>
    </source>
</evidence>
<feature type="region of interest" description="Disordered" evidence="13">
    <location>
        <begin position="403"/>
        <end position="479"/>
    </location>
</feature>
<keyword evidence="9" id="KW-0426">Late protein</keyword>
<protein>
    <recommendedName>
        <fullName evidence="5">Protein DP71L</fullName>
    </recommendedName>
    <alternativeName>
        <fullName evidence="12">MyD116 homolog</fullName>
    </alternativeName>
</protein>
<comment type="caution">
    <text evidence="15">The sequence shown here is derived from an EMBL/GenBank/DDBJ whole genome shotgun (WGS) entry which is preliminary data.</text>
</comment>
<dbReference type="AlphaFoldDB" id="A0A5N5SR70"/>
<evidence type="ECO:0000256" key="8">
    <source>
        <dbReference type="ARBA" id="ARBA00022830"/>
    </source>
</evidence>
<evidence type="ECO:0000256" key="11">
    <source>
        <dbReference type="ARBA" id="ARBA00023280"/>
    </source>
</evidence>
<accession>A0A5N5SR70</accession>
<name>A0A5N5SR70_9CRUS</name>
<keyword evidence="6" id="KW-0945">Host-virus interaction</keyword>
<evidence type="ECO:0000259" key="14">
    <source>
        <dbReference type="Pfam" id="PF10488"/>
    </source>
</evidence>
<dbReference type="OrthoDB" id="6345077at2759"/>
<evidence type="ECO:0000256" key="13">
    <source>
        <dbReference type="SAM" id="MobiDB-lite"/>
    </source>
</evidence>
<evidence type="ECO:0000256" key="10">
    <source>
        <dbReference type="ARBA" id="ARBA00023258"/>
    </source>
</evidence>
<evidence type="ECO:0000256" key="7">
    <source>
        <dbReference type="ARBA" id="ARBA00022632"/>
    </source>
</evidence>
<dbReference type="Proteomes" id="UP000326759">
    <property type="component" value="Unassembled WGS sequence"/>
</dbReference>
<dbReference type="InterPro" id="IPR019523">
    <property type="entry name" value="Prot_Pase1_reg-su15A/B_C"/>
</dbReference>
<gene>
    <name evidence="15" type="ORF">Anas_06005</name>
</gene>
<reference evidence="15 16" key="1">
    <citation type="journal article" date="2019" name="PLoS Biol.">
        <title>Sex chromosomes control vertical transmission of feminizing Wolbachia symbionts in an isopod.</title>
        <authorList>
            <person name="Becking T."/>
            <person name="Chebbi M.A."/>
            <person name="Giraud I."/>
            <person name="Moumen B."/>
            <person name="Laverre T."/>
            <person name="Caubet Y."/>
            <person name="Peccoud J."/>
            <person name="Gilbert C."/>
            <person name="Cordaux R."/>
        </authorList>
    </citation>
    <scope>NUCLEOTIDE SEQUENCE [LARGE SCALE GENOMIC DNA]</scope>
    <source>
        <strain evidence="15">ANa2</strain>
        <tissue evidence="15">Whole body excluding digestive tract and cuticle</tissue>
    </source>
</reference>
<keyword evidence="11" id="KW-0899">Viral immunoevasion</keyword>
<dbReference type="EMBL" id="SEYY01021180">
    <property type="protein sequence ID" value="KAB7496631.1"/>
    <property type="molecule type" value="Genomic_DNA"/>
</dbReference>
<evidence type="ECO:0000256" key="9">
    <source>
        <dbReference type="ARBA" id="ARBA00022921"/>
    </source>
</evidence>
<evidence type="ECO:0000256" key="3">
    <source>
        <dbReference type="ARBA" id="ARBA00010161"/>
    </source>
</evidence>
<dbReference type="PANTHER" id="PTHR16489:SF12">
    <property type="entry name" value="GH11727P"/>
    <property type="match status" value="1"/>
</dbReference>
<evidence type="ECO:0000256" key="2">
    <source>
        <dbReference type="ARBA" id="ARBA00007512"/>
    </source>
</evidence>
<evidence type="ECO:0000313" key="15">
    <source>
        <dbReference type="EMBL" id="KAB7496631.1"/>
    </source>
</evidence>
<keyword evidence="16" id="KW-1185">Reference proteome</keyword>
<dbReference type="GO" id="GO:0034976">
    <property type="term" value="P:response to endoplasmic reticulum stress"/>
    <property type="evidence" value="ECO:0007669"/>
    <property type="project" value="TreeGrafter"/>
</dbReference>